<evidence type="ECO:0000256" key="2">
    <source>
        <dbReference type="PROSITE-ProRule" id="PRU00339"/>
    </source>
</evidence>
<keyword evidence="2" id="KW-0802">TPR repeat</keyword>
<keyword evidence="7" id="KW-1185">Reference proteome</keyword>
<dbReference type="Pfam" id="PF00486">
    <property type="entry name" value="Trans_reg_C"/>
    <property type="match status" value="1"/>
</dbReference>
<evidence type="ECO:0000313" key="7">
    <source>
        <dbReference type="Proteomes" id="UP001526430"/>
    </source>
</evidence>
<dbReference type="SUPFAM" id="SSF48452">
    <property type="entry name" value="TPR-like"/>
    <property type="match status" value="2"/>
</dbReference>
<dbReference type="InterPro" id="IPR016032">
    <property type="entry name" value="Sig_transdc_resp-reg_C-effctor"/>
</dbReference>
<evidence type="ECO:0000256" key="3">
    <source>
        <dbReference type="PROSITE-ProRule" id="PRU01091"/>
    </source>
</evidence>
<name>A0ABT3P199_9PROT</name>
<evidence type="ECO:0000313" key="6">
    <source>
        <dbReference type="EMBL" id="MCW8087534.1"/>
    </source>
</evidence>
<accession>A0ABT3P199</accession>
<dbReference type="InterPro" id="IPR036388">
    <property type="entry name" value="WH-like_DNA-bd_sf"/>
</dbReference>
<sequence>MGEMKGSAVFRFAGFTLDPRRGALIDRSGTEIALRPKTFDVLRHLLANAGRLVTREELLAAVWPGVFVADENVTGCVAEIRRALHDDGRLLRTMPKRGYLLEAEVTQVTSGTSEAKEAEKPPSLDRQASGEATPNPLVPPVRASLVVLPFTNLSGDPDQEYFADGITEELTTALSRVRWFFVVARNSAFTYKGRAVDVRQVGQELGVRYVLEGSVRRAGEHVRISVQLSETETGHHVWADRFDGTREDIFALQDRVTEAVAGAMEPSLQAAEIGRSATKPTGSLDAYDLYLRGLSRAYRLTREDSEAALTLFRQAVALDPDFALAKAYGAGHRVVRKAQGWSEPEEWAEGAVWARELLWLGQDDPSVLRLAAITVAHLGRDYAAGVAGAERALARNRGSAQVLLSCAWVYVYACQPETAIPLFERAVRLSPHDPEVAFTLSGIALAHLVAGDLEAAAHWADRSVRHAPTWLAGRRTLVGALMMSGQEAEARAAAAALRSIAPQDRSLEDVIPPLQNQKIRGRYITALRAAGVPG</sequence>
<feature type="compositionally biased region" description="Basic and acidic residues" evidence="4">
    <location>
        <begin position="114"/>
        <end position="123"/>
    </location>
</feature>
<protein>
    <submittedName>
        <fullName evidence="6">Winged helix-turn-helix domain-containing protein</fullName>
    </submittedName>
</protein>
<evidence type="ECO:0000256" key="4">
    <source>
        <dbReference type="SAM" id="MobiDB-lite"/>
    </source>
</evidence>
<dbReference type="SUPFAM" id="SSF46894">
    <property type="entry name" value="C-terminal effector domain of the bipartite response regulators"/>
    <property type="match status" value="1"/>
</dbReference>
<feature type="repeat" description="TPR" evidence="2">
    <location>
        <begin position="400"/>
        <end position="433"/>
    </location>
</feature>
<feature type="domain" description="OmpR/PhoB-type" evidence="5">
    <location>
        <begin position="7"/>
        <end position="103"/>
    </location>
</feature>
<reference evidence="6 7" key="1">
    <citation type="submission" date="2022-10" db="EMBL/GenBank/DDBJ databases">
        <title>Roseococcus glaciei nov., sp. nov., isolated from glacier.</title>
        <authorList>
            <person name="Liu Q."/>
            <person name="Xin Y.-H."/>
        </authorList>
    </citation>
    <scope>NUCLEOTIDE SEQUENCE [LARGE SCALE GENOMIC DNA]</scope>
    <source>
        <strain evidence="6 7">MDT2-1-1</strain>
    </source>
</reference>
<dbReference type="Gene3D" id="1.10.10.10">
    <property type="entry name" value="Winged helix-like DNA-binding domain superfamily/Winged helix DNA-binding domain"/>
    <property type="match status" value="1"/>
</dbReference>
<dbReference type="Gene3D" id="3.40.50.10070">
    <property type="entry name" value="TolB, N-terminal domain"/>
    <property type="match status" value="1"/>
</dbReference>
<feature type="DNA-binding region" description="OmpR/PhoB-type" evidence="3">
    <location>
        <begin position="7"/>
        <end position="103"/>
    </location>
</feature>
<dbReference type="InterPro" id="IPR001867">
    <property type="entry name" value="OmpR/PhoB-type_DNA-bd"/>
</dbReference>
<comment type="caution">
    <text evidence="6">The sequence shown here is derived from an EMBL/GenBank/DDBJ whole genome shotgun (WGS) entry which is preliminary data.</text>
</comment>
<evidence type="ECO:0000259" key="5">
    <source>
        <dbReference type="PROSITE" id="PS51755"/>
    </source>
</evidence>
<dbReference type="EMBL" id="JAPFQI010000018">
    <property type="protein sequence ID" value="MCW8087534.1"/>
    <property type="molecule type" value="Genomic_DNA"/>
</dbReference>
<dbReference type="SMART" id="SM00028">
    <property type="entry name" value="TPR"/>
    <property type="match status" value="3"/>
</dbReference>
<dbReference type="InterPro" id="IPR019734">
    <property type="entry name" value="TPR_rpt"/>
</dbReference>
<dbReference type="PROSITE" id="PS51755">
    <property type="entry name" value="OMPR_PHOB"/>
    <property type="match status" value="1"/>
</dbReference>
<dbReference type="Proteomes" id="UP001526430">
    <property type="component" value="Unassembled WGS sequence"/>
</dbReference>
<dbReference type="PROSITE" id="PS50005">
    <property type="entry name" value="TPR"/>
    <property type="match status" value="1"/>
</dbReference>
<proteinExistence type="predicted"/>
<dbReference type="InterPro" id="IPR011990">
    <property type="entry name" value="TPR-like_helical_dom_sf"/>
</dbReference>
<organism evidence="6 7">
    <name type="scientific">Sabulicella glaciei</name>
    <dbReference type="NCBI Taxonomy" id="2984948"/>
    <lineage>
        <taxon>Bacteria</taxon>
        <taxon>Pseudomonadati</taxon>
        <taxon>Pseudomonadota</taxon>
        <taxon>Alphaproteobacteria</taxon>
        <taxon>Acetobacterales</taxon>
        <taxon>Acetobacteraceae</taxon>
        <taxon>Sabulicella</taxon>
    </lineage>
</organism>
<dbReference type="Gene3D" id="1.25.40.10">
    <property type="entry name" value="Tetratricopeptide repeat domain"/>
    <property type="match status" value="1"/>
</dbReference>
<keyword evidence="1 3" id="KW-0238">DNA-binding</keyword>
<dbReference type="RefSeq" id="WP_301591743.1">
    <property type="nucleotide sequence ID" value="NZ_JAPFQI010000018.1"/>
</dbReference>
<dbReference type="SMART" id="SM00862">
    <property type="entry name" value="Trans_reg_C"/>
    <property type="match status" value="1"/>
</dbReference>
<dbReference type="CDD" id="cd00383">
    <property type="entry name" value="trans_reg_C"/>
    <property type="match status" value="1"/>
</dbReference>
<gene>
    <name evidence="6" type="ORF">OF850_18060</name>
</gene>
<evidence type="ECO:0000256" key="1">
    <source>
        <dbReference type="ARBA" id="ARBA00023125"/>
    </source>
</evidence>
<feature type="region of interest" description="Disordered" evidence="4">
    <location>
        <begin position="110"/>
        <end position="137"/>
    </location>
</feature>